<evidence type="ECO:0000313" key="3">
    <source>
        <dbReference type="Proteomes" id="UP001380822"/>
    </source>
</evidence>
<dbReference type="PROSITE" id="PS51257">
    <property type="entry name" value="PROKAR_LIPOPROTEIN"/>
    <property type="match status" value="1"/>
</dbReference>
<comment type="caution">
    <text evidence="2">The sequence shown here is derived from an EMBL/GenBank/DDBJ whole genome shotgun (WGS) entry which is preliminary data.</text>
</comment>
<reference evidence="2 3" key="1">
    <citation type="submission" date="2024-02" db="EMBL/GenBank/DDBJ databases">
        <title>A new putative Pannonibacter species isolated from two cases of bloodstream infections in paediatric patients.</title>
        <authorList>
            <person name="Castellana S."/>
            <person name="De Laurentiis V."/>
            <person name="Grassi M."/>
            <person name="De Leonardis F."/>
            <person name="Mosca A."/>
            <person name="De Carlo C."/>
            <person name="Sparapano E."/>
            <person name="Ronga L."/>
            <person name="Santacroce L."/>
            <person name="Chironna M."/>
            <person name="De Robertis A."/>
            <person name="Bianco A."/>
            <person name="Del Sambro L."/>
            <person name="Capozzi L."/>
            <person name="Parisi A."/>
        </authorList>
    </citation>
    <scope>NUCLEOTIDE SEQUENCE [LARGE SCALE GENOMIC DNA]</scope>
    <source>
        <strain evidence="2 3">Pt2</strain>
    </source>
</reference>
<dbReference type="EMBL" id="JBAKBE010000014">
    <property type="protein sequence ID" value="MEH0098426.1"/>
    <property type="molecule type" value="Genomic_DNA"/>
</dbReference>
<keyword evidence="1" id="KW-0732">Signal</keyword>
<feature type="signal peptide" evidence="1">
    <location>
        <begin position="1"/>
        <end position="25"/>
    </location>
</feature>
<dbReference type="Pfam" id="PF13316">
    <property type="entry name" value="DUF4087"/>
    <property type="match status" value="1"/>
</dbReference>
<keyword evidence="3" id="KW-1185">Reference proteome</keyword>
<protein>
    <submittedName>
        <fullName evidence="2">DUF4087 domain-containing protein</fullName>
    </submittedName>
</protein>
<name>A0ABU7ZTS7_9HYPH</name>
<evidence type="ECO:0000256" key="1">
    <source>
        <dbReference type="SAM" id="SignalP"/>
    </source>
</evidence>
<proteinExistence type="predicted"/>
<evidence type="ECO:0000313" key="2">
    <source>
        <dbReference type="EMBL" id="MEH0098426.1"/>
    </source>
</evidence>
<dbReference type="InterPro" id="IPR025145">
    <property type="entry name" value="DUF4087"/>
</dbReference>
<organism evidence="2 3">
    <name type="scientific">Pannonibacter anstelovis</name>
    <dbReference type="NCBI Taxonomy" id="3121537"/>
    <lineage>
        <taxon>Bacteria</taxon>
        <taxon>Pseudomonadati</taxon>
        <taxon>Pseudomonadota</taxon>
        <taxon>Alphaproteobacteria</taxon>
        <taxon>Hyphomicrobiales</taxon>
        <taxon>Stappiaceae</taxon>
        <taxon>Pannonibacter</taxon>
    </lineage>
</organism>
<dbReference type="Proteomes" id="UP001380822">
    <property type="component" value="Unassembled WGS sequence"/>
</dbReference>
<dbReference type="RefSeq" id="WP_334252971.1">
    <property type="nucleotide sequence ID" value="NZ_JBAKBE010000014.1"/>
</dbReference>
<gene>
    <name evidence="2" type="ORF">V6L76_19355</name>
</gene>
<sequence>MRIALLLALACAVAACLVPATRASAAPENRCGWVVNPAPGNWWLTDRDGDWILATQGSDREALGMENIGDISAGDYRAVNGNYGYACGCMEVETEKKDGMQFITAVYSFRQLKLAQCERDKSLPKME</sequence>
<feature type="chain" id="PRO_5047063387" evidence="1">
    <location>
        <begin position="26"/>
        <end position="127"/>
    </location>
</feature>
<accession>A0ABU7ZTS7</accession>